<protein>
    <submittedName>
        <fullName evidence="5">Cytokine receptor family protein B1</fullName>
    </submittedName>
</protein>
<dbReference type="PANTHER" id="PTHR20859">
    <property type="entry name" value="INTERFERON/INTERLEUKIN RECEPTOR"/>
    <property type="match status" value="1"/>
</dbReference>
<keyword evidence="5" id="KW-0675">Receptor</keyword>
<dbReference type="InterPro" id="IPR050650">
    <property type="entry name" value="Type-II_Cytokine-TF_Rcpt"/>
</dbReference>
<dbReference type="Pfam" id="PF09294">
    <property type="entry name" value="Interfer-bind"/>
    <property type="match status" value="1"/>
</dbReference>
<dbReference type="GeneID" id="122886020"/>
<feature type="compositionally biased region" description="Polar residues" evidence="1">
    <location>
        <begin position="458"/>
        <end position="469"/>
    </location>
</feature>
<feature type="compositionally biased region" description="Acidic residues" evidence="1">
    <location>
        <begin position="310"/>
        <end position="321"/>
    </location>
</feature>
<dbReference type="InterPro" id="IPR036116">
    <property type="entry name" value="FN3_sf"/>
</dbReference>
<dbReference type="InterPro" id="IPR003961">
    <property type="entry name" value="FN3_dom"/>
</dbReference>
<feature type="region of interest" description="Disordered" evidence="1">
    <location>
        <begin position="334"/>
        <end position="353"/>
    </location>
</feature>
<dbReference type="CDD" id="cd00063">
    <property type="entry name" value="FN3"/>
    <property type="match status" value="1"/>
</dbReference>
<dbReference type="AlphaFoldDB" id="A0A3Q8EKE2"/>
<dbReference type="GO" id="GO:0004896">
    <property type="term" value="F:cytokine receptor activity"/>
    <property type="evidence" value="ECO:0007669"/>
    <property type="project" value="TreeGrafter"/>
</dbReference>
<gene>
    <name evidence="5" type="primary">CRFB1</name>
</gene>
<feature type="region of interest" description="Disordered" evidence="1">
    <location>
        <begin position="434"/>
        <end position="479"/>
    </location>
</feature>
<dbReference type="Gene3D" id="2.60.40.10">
    <property type="entry name" value="Immunoglobulins"/>
    <property type="match status" value="1"/>
</dbReference>
<dbReference type="SMR" id="A0A3Q8EKE2"/>
<evidence type="ECO:0000256" key="3">
    <source>
        <dbReference type="SAM" id="SignalP"/>
    </source>
</evidence>
<sequence length="526" mass="58158">MRKRMHCLPLVLYLILLLDSVLSSLPAPVNVSVNSVNFHHVLRWDPGPGTPPGTQYKIFSRIYGGKPKLLNVTKTSSIKVKLDNNIKYYLTVKASYNQTLSPESSKVIFTPFKDTKIGSPKLSLAGCGKCIQINISLPEADRSSRIDDIQKFYNAHFKVSWKKREEAVVSCETQNKSYTLNNLEDGMEYCVQVHTKIYLNKNTEPSTWNCIFTSIVEPSRGPHVLGAVAALLFLIVSVLMTTVFCLYYTGFLCKLMSTLPRSLTVSLSQGYTLTPERTIHDQISISSEMEKQRTHNNPTTPQPATRGANSDEEDEEEEEEGTNIYMDRDAELSSGSCWDSGGVSRNSTAGASGGLTVEAEVPDTKFEVEVTHGGLDRDEANAEGAEVSFMPEGGQSGVQRHVIDEEEKEEVCDSSGNVDLFSVTVAALAVCDEEEKEGQNTRDSLTELSNLEPLLPTDSKQTLSHTDSQTESDDQMLPTQEDFTAMTGITGYEGRRTDTLSGLKTCDVETQEEEEEEEFSGYIGHT</sequence>
<dbReference type="GO" id="GO:0005886">
    <property type="term" value="C:plasma membrane"/>
    <property type="evidence" value="ECO:0007669"/>
    <property type="project" value="TreeGrafter"/>
</dbReference>
<keyword evidence="2" id="KW-0472">Membrane</keyword>
<dbReference type="InterPro" id="IPR013783">
    <property type="entry name" value="Ig-like_fold"/>
</dbReference>
<dbReference type="RefSeq" id="XP_044073813.1">
    <property type="nucleotide sequence ID" value="XM_044217878.1"/>
</dbReference>
<evidence type="ECO:0000313" key="5">
    <source>
        <dbReference type="EMBL" id="AVJ47962.1"/>
    </source>
</evidence>
<feature type="region of interest" description="Disordered" evidence="1">
    <location>
        <begin position="286"/>
        <end position="329"/>
    </location>
</feature>
<accession>A0A3Q8EKE2</accession>
<evidence type="ECO:0000259" key="4">
    <source>
        <dbReference type="PROSITE" id="PS50853"/>
    </source>
</evidence>
<feature type="domain" description="Fibronectin type-III" evidence="4">
    <location>
        <begin position="25"/>
        <end position="115"/>
    </location>
</feature>
<evidence type="ECO:0000256" key="2">
    <source>
        <dbReference type="SAM" id="Phobius"/>
    </source>
</evidence>
<feature type="compositionally biased region" description="Acidic residues" evidence="1">
    <location>
        <begin position="509"/>
        <end position="519"/>
    </location>
</feature>
<dbReference type="RefSeq" id="XP_044073814.1">
    <property type="nucleotide sequence ID" value="XM_044217879.1"/>
</dbReference>
<dbReference type="OrthoDB" id="8947665at2759"/>
<dbReference type="InterPro" id="IPR015373">
    <property type="entry name" value="Interferon/interleukin_rcp_dom"/>
</dbReference>
<feature type="chain" id="PRO_5018725338" evidence="3">
    <location>
        <begin position="24"/>
        <end position="526"/>
    </location>
</feature>
<feature type="region of interest" description="Disordered" evidence="1">
    <location>
        <begin position="503"/>
        <end position="526"/>
    </location>
</feature>
<keyword evidence="2" id="KW-1133">Transmembrane helix</keyword>
<dbReference type="Pfam" id="PF01108">
    <property type="entry name" value="Tissue_fac"/>
    <property type="match status" value="1"/>
</dbReference>
<name>A0A3Q8EKE2_SINCH</name>
<proteinExistence type="evidence at transcript level"/>
<dbReference type="PROSITE" id="PS50853">
    <property type="entry name" value="FN3"/>
    <property type="match status" value="1"/>
</dbReference>
<keyword evidence="2" id="KW-0812">Transmembrane</keyword>
<keyword evidence="3" id="KW-0732">Signal</keyword>
<feature type="signal peptide" evidence="3">
    <location>
        <begin position="1"/>
        <end position="23"/>
    </location>
</feature>
<feature type="compositionally biased region" description="Polar residues" evidence="1">
    <location>
        <begin position="334"/>
        <end position="350"/>
    </location>
</feature>
<dbReference type="RefSeq" id="XP_044073815.1">
    <property type="nucleotide sequence ID" value="XM_044217880.1"/>
</dbReference>
<dbReference type="PANTHER" id="PTHR20859:SF53">
    <property type="entry name" value="INTERLEUKIN-22 RECEPTOR SUBUNIT ALPHA-1"/>
    <property type="match status" value="1"/>
</dbReference>
<dbReference type="EMBL" id="KY768917">
    <property type="protein sequence ID" value="AVJ47962.1"/>
    <property type="molecule type" value="mRNA"/>
</dbReference>
<organism evidence="5">
    <name type="scientific">Siniperca chuatsi</name>
    <name type="common">Mandarin fish</name>
    <dbReference type="NCBI Taxonomy" id="119488"/>
    <lineage>
        <taxon>Eukaryota</taxon>
        <taxon>Metazoa</taxon>
        <taxon>Chordata</taxon>
        <taxon>Craniata</taxon>
        <taxon>Vertebrata</taxon>
        <taxon>Euteleostomi</taxon>
        <taxon>Actinopterygii</taxon>
        <taxon>Neopterygii</taxon>
        <taxon>Teleostei</taxon>
        <taxon>Neoteleostei</taxon>
        <taxon>Acanthomorphata</taxon>
        <taxon>Eupercaria</taxon>
        <taxon>Centrarchiformes</taxon>
        <taxon>Centrarchoidei</taxon>
        <taxon>Sinipercidae</taxon>
        <taxon>Siniperca</taxon>
    </lineage>
</organism>
<reference evidence="5" key="1">
    <citation type="submission" date="2017-03" db="EMBL/GenBank/DDBJ databases">
        <title>Characterization of Mandarin fish type I Interferons and their receptors.</title>
        <authorList>
            <person name="Laghari Z.A."/>
            <person name="Chen S.N."/>
            <person name="Li L."/>
            <person name="Huo H.J."/>
            <person name="Hou J."/>
            <person name="Nie P."/>
        </authorList>
    </citation>
    <scope>NUCLEOTIDE SEQUENCE</scope>
</reference>
<feature type="transmembrane region" description="Helical" evidence="2">
    <location>
        <begin position="224"/>
        <end position="248"/>
    </location>
</feature>
<evidence type="ECO:0000256" key="1">
    <source>
        <dbReference type="SAM" id="MobiDB-lite"/>
    </source>
</evidence>
<dbReference type="SUPFAM" id="SSF49265">
    <property type="entry name" value="Fibronectin type III"/>
    <property type="match status" value="2"/>
</dbReference>